<evidence type="ECO:0000313" key="2">
    <source>
        <dbReference type="WBParaSite" id="PDA_v2.g5381.t1"/>
    </source>
</evidence>
<name>A0A914QPR8_9BILA</name>
<reference evidence="2" key="1">
    <citation type="submission" date="2022-11" db="UniProtKB">
        <authorList>
            <consortium name="WormBaseParasite"/>
        </authorList>
    </citation>
    <scope>IDENTIFICATION</scope>
</reference>
<organism evidence="1 2">
    <name type="scientific">Panagrolaimus davidi</name>
    <dbReference type="NCBI Taxonomy" id="227884"/>
    <lineage>
        <taxon>Eukaryota</taxon>
        <taxon>Metazoa</taxon>
        <taxon>Ecdysozoa</taxon>
        <taxon>Nematoda</taxon>
        <taxon>Chromadorea</taxon>
        <taxon>Rhabditida</taxon>
        <taxon>Tylenchina</taxon>
        <taxon>Panagrolaimomorpha</taxon>
        <taxon>Panagrolaimoidea</taxon>
        <taxon>Panagrolaimidae</taxon>
        <taxon>Panagrolaimus</taxon>
    </lineage>
</organism>
<dbReference type="Proteomes" id="UP000887578">
    <property type="component" value="Unplaced"/>
</dbReference>
<sequence>MIFKLAGYPLCEILQNGKPDAKTTRERGTKIVQGLRKIVNGFNVINQRRQNLYWNSDIIQNSTKDYIENEFINEKIADYVFDDLSEKYKYGDYNFFVSVDNDAGKHHYGTIVHCSTECKSVKRFMDKNVYILRNVKSDKGYHECSYLQSLQTESEAKILCTTFNSNSTLDIFGNVLIEKCKDIRGLSIVRDGYGYISKGDKSDNGFTEIYFKNKCFGNLHVVIANNPL</sequence>
<dbReference type="AlphaFoldDB" id="A0A914QPR8"/>
<proteinExistence type="predicted"/>
<accession>A0A914QPR8</accession>
<protein>
    <submittedName>
        <fullName evidence="2">Uncharacterized protein</fullName>
    </submittedName>
</protein>
<evidence type="ECO:0000313" key="1">
    <source>
        <dbReference type="Proteomes" id="UP000887578"/>
    </source>
</evidence>
<dbReference type="WBParaSite" id="PDA_v2.g5381.t1">
    <property type="protein sequence ID" value="PDA_v2.g5381.t1"/>
    <property type="gene ID" value="PDA_v2.g5381"/>
</dbReference>
<keyword evidence="1" id="KW-1185">Reference proteome</keyword>